<keyword evidence="1" id="KW-0472">Membrane</keyword>
<feature type="transmembrane region" description="Helical" evidence="1">
    <location>
        <begin position="38"/>
        <end position="54"/>
    </location>
</feature>
<dbReference type="Proteomes" id="UP001156140">
    <property type="component" value="Unassembled WGS sequence"/>
</dbReference>
<dbReference type="EMBL" id="JALAZD010000004">
    <property type="protein sequence ID" value="MCI0129199.1"/>
    <property type="molecule type" value="Genomic_DNA"/>
</dbReference>
<dbReference type="AlphaFoldDB" id="A0AA41QR03"/>
<sequence>MDWLFGMVRNFLLGWVPGWAWFIVALAVLGWVWRTFGWQGLAGAALAILTLGAYRQGWRDRGSGEPPKVPPADLPTFNSPAEAVKVAERQTGKKHTYSKR</sequence>
<evidence type="ECO:0000313" key="2">
    <source>
        <dbReference type="EMBL" id="MCI0129199.1"/>
    </source>
</evidence>
<feature type="transmembrane region" description="Helical" evidence="1">
    <location>
        <begin position="12"/>
        <end position="32"/>
    </location>
</feature>
<keyword evidence="3" id="KW-1185">Reference proteome</keyword>
<reference evidence="2" key="1">
    <citation type="submission" date="2022-03" db="EMBL/GenBank/DDBJ databases">
        <title>The complete genome sequence of a Methyloterrigena soli.</title>
        <authorList>
            <person name="Zi Z."/>
        </authorList>
    </citation>
    <scope>NUCLEOTIDE SEQUENCE</scope>
    <source>
        <strain evidence="2">M48</strain>
    </source>
</reference>
<protein>
    <submittedName>
        <fullName evidence="2">Uncharacterized protein</fullName>
    </submittedName>
</protein>
<evidence type="ECO:0000256" key="1">
    <source>
        <dbReference type="SAM" id="Phobius"/>
    </source>
</evidence>
<name>A0AA41QR03_9HYPH</name>
<dbReference type="RefSeq" id="WP_281737143.1">
    <property type="nucleotide sequence ID" value="NZ_JAKETQ010000004.1"/>
</dbReference>
<gene>
    <name evidence="2" type="ORF">ML536_20390</name>
</gene>
<organism evidence="2 3">
    <name type="scientific">Paradevosia shaoguanensis</name>
    <dbReference type="NCBI Taxonomy" id="1335043"/>
    <lineage>
        <taxon>Bacteria</taxon>
        <taxon>Pseudomonadati</taxon>
        <taxon>Pseudomonadota</taxon>
        <taxon>Alphaproteobacteria</taxon>
        <taxon>Hyphomicrobiales</taxon>
        <taxon>Devosiaceae</taxon>
        <taxon>Paradevosia</taxon>
    </lineage>
</organism>
<comment type="caution">
    <text evidence="2">The sequence shown here is derived from an EMBL/GenBank/DDBJ whole genome shotgun (WGS) entry which is preliminary data.</text>
</comment>
<keyword evidence="1" id="KW-0812">Transmembrane</keyword>
<accession>A0AA41QR03</accession>
<keyword evidence="1" id="KW-1133">Transmembrane helix</keyword>
<evidence type="ECO:0000313" key="3">
    <source>
        <dbReference type="Proteomes" id="UP001156140"/>
    </source>
</evidence>
<proteinExistence type="predicted"/>